<keyword evidence="1" id="KW-0732">Signal</keyword>
<dbReference type="SUPFAM" id="SSF82185">
    <property type="entry name" value="Histone H3 K4-specific methyltransferase SET7/9 N-terminal domain"/>
    <property type="match status" value="2"/>
</dbReference>
<gene>
    <name evidence="2" type="ORF">QW060_07835</name>
</gene>
<comment type="caution">
    <text evidence="2">The sequence shown here is derived from an EMBL/GenBank/DDBJ whole genome shotgun (WGS) entry which is preliminary data.</text>
</comment>
<evidence type="ECO:0000256" key="1">
    <source>
        <dbReference type="SAM" id="SignalP"/>
    </source>
</evidence>
<dbReference type="PANTHER" id="PTHR33706">
    <property type="entry name" value="MORN VARIANT REPEAT PROTEIN"/>
    <property type="match status" value="1"/>
</dbReference>
<organism evidence="2 3">
    <name type="scientific">Paenimyroides ceti</name>
    <dbReference type="NCBI Taxonomy" id="395087"/>
    <lineage>
        <taxon>Bacteria</taxon>
        <taxon>Pseudomonadati</taxon>
        <taxon>Bacteroidota</taxon>
        <taxon>Flavobacteriia</taxon>
        <taxon>Flavobacteriales</taxon>
        <taxon>Flavobacteriaceae</taxon>
        <taxon>Paenimyroides</taxon>
    </lineage>
</organism>
<accession>A0ABT8CRB0</accession>
<name>A0ABT8CRB0_9FLAO</name>
<evidence type="ECO:0008006" key="4">
    <source>
        <dbReference type="Google" id="ProtNLM"/>
    </source>
</evidence>
<evidence type="ECO:0000313" key="3">
    <source>
        <dbReference type="Proteomes" id="UP001242368"/>
    </source>
</evidence>
<dbReference type="Pfam" id="PF07661">
    <property type="entry name" value="MORN_2"/>
    <property type="match status" value="2"/>
</dbReference>
<dbReference type="EMBL" id="JAUFQU010000001">
    <property type="protein sequence ID" value="MDN3707044.1"/>
    <property type="molecule type" value="Genomic_DNA"/>
</dbReference>
<sequence>MKKIINSILVMAFFISVTASAQENRKNAQGQREGKWTGYYEGTNNLKYEGTFSNGVEQGEFIFYADEPGKVIIATRNFSQGNGNAYTVFYDGKGKKMTEGNFLNKKKDGKWITYHQGGKNIMSEEYYVNGELHGLKKVFYPDGKMSEEINYQNGIQNGYSYQYAENGVKLREEFYVNGAQHGKAIYRDGSGKVVSEGEYDNGKKIGPWAKKQAVKASVKK</sequence>
<dbReference type="Proteomes" id="UP001242368">
    <property type="component" value="Unassembled WGS sequence"/>
</dbReference>
<reference evidence="3" key="1">
    <citation type="journal article" date="2019" name="Int. J. Syst. Evol. Microbiol.">
        <title>The Global Catalogue of Microorganisms (GCM) 10K type strain sequencing project: providing services to taxonomists for standard genome sequencing and annotation.</title>
        <authorList>
            <consortium name="The Broad Institute Genomics Platform"/>
            <consortium name="The Broad Institute Genome Sequencing Center for Infectious Disease"/>
            <person name="Wu L."/>
            <person name="Ma J."/>
        </authorList>
    </citation>
    <scope>NUCLEOTIDE SEQUENCE [LARGE SCALE GENOMIC DNA]</scope>
    <source>
        <strain evidence="3">CECT 7184</strain>
    </source>
</reference>
<dbReference type="InterPro" id="IPR011652">
    <property type="entry name" value="MORN_2"/>
</dbReference>
<feature type="signal peptide" evidence="1">
    <location>
        <begin position="1"/>
        <end position="21"/>
    </location>
</feature>
<protein>
    <recommendedName>
        <fullName evidence="4">Toxin-antitoxin system YwqK family antitoxin</fullName>
    </recommendedName>
</protein>
<feature type="chain" id="PRO_5047138568" description="Toxin-antitoxin system YwqK family antitoxin" evidence="1">
    <location>
        <begin position="22"/>
        <end position="220"/>
    </location>
</feature>
<dbReference type="PANTHER" id="PTHR33706:SF1">
    <property type="entry name" value="TPR REPEAT PROTEIN"/>
    <property type="match status" value="1"/>
</dbReference>
<dbReference type="RefSeq" id="WP_290363087.1">
    <property type="nucleotide sequence ID" value="NZ_JAUFQU010000001.1"/>
</dbReference>
<keyword evidence="3" id="KW-1185">Reference proteome</keyword>
<proteinExistence type="predicted"/>
<evidence type="ECO:0000313" key="2">
    <source>
        <dbReference type="EMBL" id="MDN3707044.1"/>
    </source>
</evidence>
<dbReference type="Gene3D" id="2.20.110.10">
    <property type="entry name" value="Histone H3 K4-specific methyltransferase SET7/9 N-terminal domain"/>
    <property type="match status" value="3"/>
</dbReference>